<dbReference type="InterPro" id="IPR045741">
    <property type="entry name" value="PorV"/>
</dbReference>
<evidence type="ECO:0000313" key="3">
    <source>
        <dbReference type="EMBL" id="EHO41679.1"/>
    </source>
</evidence>
<dbReference type="PaxDb" id="880073-Calab_2067"/>
<dbReference type="eggNOG" id="COG2067">
    <property type="taxonomic scope" value="Bacteria"/>
</dbReference>
<dbReference type="Pfam" id="PF19572">
    <property type="entry name" value="PorV"/>
    <property type="match status" value="1"/>
</dbReference>
<evidence type="ECO:0000259" key="1">
    <source>
        <dbReference type="Pfam" id="PF19572"/>
    </source>
</evidence>
<dbReference type="NCBIfam" id="NF033709">
    <property type="entry name" value="PorV_fam"/>
    <property type="match status" value="1"/>
</dbReference>
<reference evidence="2 5" key="2">
    <citation type="submission" date="2016-11" db="EMBL/GenBank/DDBJ databases">
        <title>Genomic analysis of Caldithrix abyssi and proposal of a novel bacterial phylum Caldithrichaeota.</title>
        <authorList>
            <person name="Kublanov I."/>
            <person name="Sigalova O."/>
            <person name="Gavrilov S."/>
            <person name="Lebedinsky A."/>
            <person name="Ivanova N."/>
            <person name="Daum C."/>
            <person name="Reddy T."/>
            <person name="Klenk H.P."/>
            <person name="Goker M."/>
            <person name="Reva O."/>
            <person name="Miroshnichenko M."/>
            <person name="Kyprides N."/>
            <person name="Woyke T."/>
            <person name="Gelfand M."/>
        </authorList>
    </citation>
    <scope>NUCLEOTIDE SEQUENCE [LARGE SCALE GENOMIC DNA]</scope>
    <source>
        <strain evidence="2 5">LF13</strain>
    </source>
</reference>
<dbReference type="Proteomes" id="UP000004671">
    <property type="component" value="Chromosome"/>
</dbReference>
<evidence type="ECO:0000313" key="5">
    <source>
        <dbReference type="Proteomes" id="UP000183868"/>
    </source>
</evidence>
<dbReference type="HOGENOM" id="CLU_067062_0_0_0"/>
<dbReference type="OrthoDB" id="9815117at2"/>
<accession>H1XUY0</accession>
<dbReference type="Gene3D" id="2.40.160.60">
    <property type="entry name" value="Outer membrane protein transport protein (OMPP1/FadL/TodX)"/>
    <property type="match status" value="1"/>
</dbReference>
<dbReference type="KEGG" id="caby:Cabys_835"/>
<feature type="domain" description="Type IX secretion system protein PorV" evidence="1">
    <location>
        <begin position="25"/>
        <end position="176"/>
    </location>
</feature>
<keyword evidence="4" id="KW-1185">Reference proteome</keyword>
<protein>
    <recommendedName>
        <fullName evidence="1">Type IX secretion system protein PorV domain-containing protein</fullName>
    </recommendedName>
</protein>
<name>H1XUY0_CALAY</name>
<dbReference type="EMBL" id="CP018099">
    <property type="protein sequence ID" value="APF17586.1"/>
    <property type="molecule type" value="Genomic_DNA"/>
</dbReference>
<organism evidence="3 4">
    <name type="scientific">Caldithrix abyssi DSM 13497</name>
    <dbReference type="NCBI Taxonomy" id="880073"/>
    <lineage>
        <taxon>Bacteria</taxon>
        <taxon>Pseudomonadati</taxon>
        <taxon>Calditrichota</taxon>
        <taxon>Calditrichia</taxon>
        <taxon>Calditrichales</taxon>
        <taxon>Calditrichaceae</taxon>
        <taxon>Caldithrix</taxon>
    </lineage>
</organism>
<evidence type="ECO:0000313" key="4">
    <source>
        <dbReference type="Proteomes" id="UP000004671"/>
    </source>
</evidence>
<dbReference type="STRING" id="880073.Cabys_835"/>
<gene>
    <name evidence="2" type="ORF">Cabys_835</name>
    <name evidence="3" type="ORF">Calab_2067</name>
</gene>
<dbReference type="EMBL" id="CM001402">
    <property type="protein sequence ID" value="EHO41679.1"/>
    <property type="molecule type" value="Genomic_DNA"/>
</dbReference>
<dbReference type="Proteomes" id="UP000183868">
    <property type="component" value="Chromosome"/>
</dbReference>
<dbReference type="RefSeq" id="WP_006928852.1">
    <property type="nucleotide sequence ID" value="NZ_CM001402.1"/>
</dbReference>
<dbReference type="SUPFAM" id="SSF56935">
    <property type="entry name" value="Porins"/>
    <property type="match status" value="1"/>
</dbReference>
<dbReference type="AlphaFoldDB" id="H1XUY0"/>
<reference evidence="3 4" key="1">
    <citation type="submission" date="2011-09" db="EMBL/GenBank/DDBJ databases">
        <title>The permanent draft genome of Caldithrix abyssi DSM 13497.</title>
        <authorList>
            <consortium name="US DOE Joint Genome Institute (JGI-PGF)"/>
            <person name="Lucas S."/>
            <person name="Han J."/>
            <person name="Lapidus A."/>
            <person name="Bruce D."/>
            <person name="Goodwin L."/>
            <person name="Pitluck S."/>
            <person name="Peters L."/>
            <person name="Kyrpides N."/>
            <person name="Mavromatis K."/>
            <person name="Ivanova N."/>
            <person name="Mikhailova N."/>
            <person name="Chertkov O."/>
            <person name="Detter J.C."/>
            <person name="Tapia R."/>
            <person name="Han C."/>
            <person name="Land M."/>
            <person name="Hauser L."/>
            <person name="Markowitz V."/>
            <person name="Cheng J.-F."/>
            <person name="Hugenholtz P."/>
            <person name="Woyke T."/>
            <person name="Wu D."/>
            <person name="Spring S."/>
            <person name="Brambilla E."/>
            <person name="Klenk H.-P."/>
            <person name="Eisen J.A."/>
        </authorList>
    </citation>
    <scope>NUCLEOTIDE SEQUENCE [LARGE SCALE GENOMIC DNA]</scope>
    <source>
        <strain evidence="3 4">DSM 13497</strain>
    </source>
</reference>
<evidence type="ECO:0000313" key="2">
    <source>
        <dbReference type="EMBL" id="APF17586.1"/>
    </source>
</evidence>
<dbReference type="InParanoid" id="H1XUY0"/>
<proteinExistence type="predicted"/>
<sequence precursor="true">MKFIKYFALIVLIPVYGAFAQQELSKVGTSMGQFLKIGAGARGTALGDAYSSEVKDISALYWNPAGIQKIGRPSVGIAQTQLFAGITYNFLGVVLPLNSNTTAGLSITYLNSGNIEMTTIAEPEGTGTTFTATNVAVGLTVARRLTDRFDLGVTLKYVQEKLFREKASTFAFDIGSQFNTGIYGMKLGMSLANFGGKMKLDGPDLSRDVTNDDTGITYSGGVRWKTLDWPIPLVFRLGISDDLIGENSWLVKSTRHRLTVILEANDPTDHYLRYNYGVEYEWLKFFALRFGYKANYDEADFTAGLGLNFAKFGINGRLDYSFNNYGLLGYVHNYSFEFNF</sequence>